<comment type="similarity">
    <text evidence="7 8">Belongs to the drug/metabolite transporter (DMT) superfamily. Small multidrug resistance (SMR) (TC 2.A.7.1) family.</text>
</comment>
<dbReference type="InterPro" id="IPR037185">
    <property type="entry name" value="EmrE-like"/>
</dbReference>
<evidence type="ECO:0000256" key="5">
    <source>
        <dbReference type="ARBA" id="ARBA00022989"/>
    </source>
</evidence>
<geneLocation type="plasmid" evidence="11">
    <name>pMCR_1139_D1</name>
</geneLocation>
<evidence type="ECO:0000256" key="9">
    <source>
        <dbReference type="SAM" id="Phobius"/>
    </source>
</evidence>
<feature type="transmembrane region" description="Helical" evidence="9">
    <location>
        <begin position="32"/>
        <end position="53"/>
    </location>
</feature>
<evidence type="ECO:0000313" key="12">
    <source>
        <dbReference type="EMBL" id="QNT37455.1"/>
    </source>
</evidence>
<organism evidence="12">
    <name type="scientific">Escherichia coli</name>
    <dbReference type="NCBI Taxonomy" id="562"/>
    <lineage>
        <taxon>Bacteria</taxon>
        <taxon>Pseudomonadati</taxon>
        <taxon>Pseudomonadota</taxon>
        <taxon>Gammaproteobacteria</taxon>
        <taxon>Enterobacterales</taxon>
        <taxon>Enterobacteriaceae</taxon>
        <taxon>Escherichia</taxon>
    </lineage>
</organism>
<dbReference type="GO" id="GO:0022857">
    <property type="term" value="F:transmembrane transporter activity"/>
    <property type="evidence" value="ECO:0007669"/>
    <property type="project" value="InterPro"/>
</dbReference>
<dbReference type="InterPro" id="IPR000390">
    <property type="entry name" value="Small_drug/metabolite_transptr"/>
</dbReference>
<dbReference type="FunFam" id="1.10.3730.20:FF:000001">
    <property type="entry name" value="Quaternary ammonium compound resistance transporter SugE"/>
    <property type="match status" value="1"/>
</dbReference>
<dbReference type="GO" id="GO:0005886">
    <property type="term" value="C:plasma membrane"/>
    <property type="evidence" value="ECO:0007669"/>
    <property type="project" value="UniProtKB-SubCell"/>
</dbReference>
<dbReference type="NCBIfam" id="NF000067">
    <property type="entry name" value="SMR_qac_FL"/>
    <property type="match status" value="1"/>
</dbReference>
<evidence type="ECO:0000256" key="1">
    <source>
        <dbReference type="ARBA" id="ARBA00004651"/>
    </source>
</evidence>
<dbReference type="Pfam" id="PF00893">
    <property type="entry name" value="Multi_Drug_Res"/>
    <property type="match status" value="1"/>
</dbReference>
<evidence type="ECO:0000256" key="3">
    <source>
        <dbReference type="ARBA" id="ARBA00022475"/>
    </source>
</evidence>
<evidence type="ECO:0000313" key="10">
    <source>
        <dbReference type="EMBL" id="QNT36193.1"/>
    </source>
</evidence>
<evidence type="ECO:0000313" key="11">
    <source>
        <dbReference type="EMBL" id="QNT36975.1"/>
    </source>
</evidence>
<dbReference type="PANTHER" id="PTHR30561">
    <property type="entry name" value="SMR FAMILY PROTON-DEPENDENT DRUG EFFLUX TRANSPORTER SUGE"/>
    <property type="match status" value="1"/>
</dbReference>
<evidence type="ECO:0000256" key="2">
    <source>
        <dbReference type="ARBA" id="ARBA00022448"/>
    </source>
</evidence>
<geneLocation type="plasmid" evidence="10">
    <name>pMCR_915_C1</name>
</geneLocation>
<keyword evidence="5 9" id="KW-1133">Transmembrane helix</keyword>
<geneLocation type="plasmid" evidence="12">
    <name>pMCR_170_D1</name>
</geneLocation>
<keyword evidence="3" id="KW-1003">Cell membrane</keyword>
<proteinExistence type="inferred from homology"/>
<evidence type="ECO:0000256" key="8">
    <source>
        <dbReference type="RuleBase" id="RU003942"/>
    </source>
</evidence>
<feature type="transmembrane region" description="Helical" evidence="9">
    <location>
        <begin position="60"/>
        <end position="81"/>
    </location>
</feature>
<keyword evidence="12" id="KW-0614">Plasmid</keyword>
<keyword evidence="4 8" id="KW-0812">Transmembrane</keyword>
<dbReference type="EMBL" id="MT929284">
    <property type="protein sequence ID" value="QNT36193.1"/>
    <property type="molecule type" value="Genomic_DNA"/>
</dbReference>
<comment type="subcellular location">
    <subcellularLocation>
        <location evidence="1 8">Cell membrane</location>
        <topology evidence="1 8">Multi-pass membrane protein</topology>
    </subcellularLocation>
</comment>
<dbReference type="InterPro" id="IPR045324">
    <property type="entry name" value="Small_multidrug_res"/>
</dbReference>
<evidence type="ECO:0000256" key="7">
    <source>
        <dbReference type="ARBA" id="ARBA00038032"/>
    </source>
</evidence>
<accession>A0A7H1KU41</accession>
<evidence type="ECO:0000256" key="6">
    <source>
        <dbReference type="ARBA" id="ARBA00023136"/>
    </source>
</evidence>
<dbReference type="SUPFAM" id="SSF103481">
    <property type="entry name" value="Multidrug resistance efflux transporter EmrE"/>
    <property type="match status" value="1"/>
</dbReference>
<dbReference type="EMBL" id="MT929287">
    <property type="protein sequence ID" value="QNT36975.1"/>
    <property type="molecule type" value="Genomic_DNA"/>
</dbReference>
<sequence length="112" mass="11809">MHVKNWLFLAIAIFGEVVATSALKSSHGFTKLVPSVVVVAGYGLAFYFLSLALKSIPVGIAYAVWAGLGIVLVAAIAWIFHGQKLDLWAFVGMGLIVSGVAVLNLLSKVSAH</sequence>
<dbReference type="PANTHER" id="PTHR30561:SF1">
    <property type="entry name" value="MULTIDRUG TRANSPORTER EMRE"/>
    <property type="match status" value="1"/>
</dbReference>
<keyword evidence="2" id="KW-0813">Transport</keyword>
<protein>
    <submittedName>
        <fullName evidence="12">QacL</fullName>
    </submittedName>
</protein>
<dbReference type="EMBL" id="MT929288">
    <property type="protein sequence ID" value="QNT37455.1"/>
    <property type="molecule type" value="Genomic_DNA"/>
</dbReference>
<dbReference type="GO" id="GO:1990961">
    <property type="term" value="P:xenobiotic detoxification by transmembrane export across the plasma membrane"/>
    <property type="evidence" value="ECO:0007669"/>
    <property type="project" value="UniProtKB-ARBA"/>
</dbReference>
<dbReference type="NCBIfam" id="NF033137">
    <property type="entry name" value="SMR_qac_int"/>
    <property type="match status" value="1"/>
</dbReference>
<dbReference type="Gene3D" id="1.10.3730.20">
    <property type="match status" value="1"/>
</dbReference>
<feature type="transmembrane region" description="Helical" evidence="9">
    <location>
        <begin position="87"/>
        <end position="106"/>
    </location>
</feature>
<name>A0A7H1KU41_ECOLX</name>
<keyword evidence="6 9" id="KW-0472">Membrane</keyword>
<evidence type="ECO:0000256" key="4">
    <source>
        <dbReference type="ARBA" id="ARBA00022692"/>
    </source>
</evidence>
<dbReference type="AlphaFoldDB" id="A0A7H1KU41"/>
<reference evidence="12" key="1">
    <citation type="submission" date="2020-08" db="EMBL/GenBank/DDBJ databases">
        <title>Characterization of the complete nucleotide sequences of mcr-1-encoding plasmids from Enterobacteriaceae isolates in retailed raw meat products from the Czech Republic.</title>
        <authorList>
            <person name="Zelendova M."/>
            <person name="Papagiannitsis C.C."/>
            <person name="Valcek A."/>
            <person name="Medvecky M."/>
            <person name="Bitar I."/>
            <person name="Hrabak J."/>
            <person name="Gelbicova T."/>
            <person name="Barakova A."/>
            <person name="Kutilova I."/>
            <person name="Karpiskova R."/>
            <person name="Dolejska M."/>
        </authorList>
    </citation>
    <scope>NUCLEOTIDE SEQUENCE</scope>
    <source>
        <strain evidence="11">1139_17_D1</strain>
        <strain evidence="12">170_17_D1</strain>
        <strain evidence="10">915_17_C1</strain>
        <plasmid evidence="11">pMCR_1139_D1</plasmid>
        <plasmid evidence="12">pMCR_170_D1</plasmid>
        <plasmid evidence="10">pMCR_915_C1</plasmid>
    </source>
</reference>